<evidence type="ECO:0000313" key="2">
    <source>
        <dbReference type="EMBL" id="ANI13099.1"/>
    </source>
</evidence>
<keyword evidence="5" id="KW-1185">Reference proteome</keyword>
<dbReference type="Pfam" id="PF06995">
    <property type="entry name" value="Phage_P2_GpU"/>
    <property type="match status" value="1"/>
</dbReference>
<dbReference type="RefSeq" id="WP_058487607.1">
    <property type="nucleotide sequence ID" value="NZ_BGPP01000013.1"/>
</dbReference>
<sequence length="278" mass="29967">MAYMEQLQAGLRSIGQAIEAGRRELKGTVDPLDQAIGELQDASGQLEKLLGLPPGVSAQLQRVMRGIDQANARLDKVVAVYSKAERAVQRVDERLDALGRQAARAGQAINRIAGAISPKLANIIPSELLAPLTTPAAEAVKPQPHLLVMRPLAPNATPFYFNLSTAAFDKLVRDTQYSWVPQARLDRRPALQSPGQGAETLSLSGTIATLLGAGVGQLQKLRDIAARREPLSLSSWSGQLLGNWCITRIGENQSSLLSDGVPRSQAFTLEFTRYGDDL</sequence>
<accession>A0A1A9K6K7</accession>
<proteinExistence type="predicted"/>
<gene>
    <name evidence="2" type="ORF">A9C11_03465</name>
    <name evidence="3" type="ORF">SAMN05216577_13223</name>
</gene>
<dbReference type="InterPro" id="IPR009734">
    <property type="entry name" value="Myoviridae_GpU"/>
</dbReference>
<evidence type="ECO:0000313" key="5">
    <source>
        <dbReference type="Proteomes" id="UP000183385"/>
    </source>
</evidence>
<protein>
    <submittedName>
        <fullName evidence="2">Phage tail protein</fullName>
    </submittedName>
</protein>
<name>A0A1A9K6K7_9PSED</name>
<feature type="coiled-coil region" evidence="1">
    <location>
        <begin position="67"/>
        <end position="101"/>
    </location>
</feature>
<keyword evidence="1" id="KW-0175">Coiled coil</keyword>
<dbReference type="OrthoDB" id="1550902at2"/>
<reference evidence="2 4" key="1">
    <citation type="submission" date="2016-05" db="EMBL/GenBank/DDBJ databases">
        <title>Genome Sequence of Pseudomonas citronellolis Strain SJTE-3, an Estrogens and Persistent Organic Pollutants degradation strain.</title>
        <authorList>
            <person name="Liang R."/>
        </authorList>
    </citation>
    <scope>NUCLEOTIDE SEQUENCE [LARGE SCALE GENOMIC DNA]</scope>
    <source>
        <strain evidence="2 4">SJTE-3</strain>
    </source>
</reference>
<evidence type="ECO:0000313" key="4">
    <source>
        <dbReference type="Proteomes" id="UP000077748"/>
    </source>
</evidence>
<dbReference type="EMBL" id="FOLS01000032">
    <property type="protein sequence ID" value="SFD65182.1"/>
    <property type="molecule type" value="Genomic_DNA"/>
</dbReference>
<dbReference type="PIRSF" id="PIRSF011237">
    <property type="entry name" value="UP2"/>
    <property type="match status" value="1"/>
</dbReference>
<dbReference type="Proteomes" id="UP000183385">
    <property type="component" value="Unassembled WGS sequence"/>
</dbReference>
<dbReference type="InterPro" id="IPR014458">
    <property type="entry name" value="Unchr_Phage_P2-GpU-fusion"/>
</dbReference>
<evidence type="ECO:0000256" key="1">
    <source>
        <dbReference type="SAM" id="Coils"/>
    </source>
</evidence>
<dbReference type="Proteomes" id="UP000077748">
    <property type="component" value="Chromosome"/>
</dbReference>
<reference evidence="3 5" key="2">
    <citation type="submission" date="2016-10" db="EMBL/GenBank/DDBJ databases">
        <authorList>
            <person name="Varghese N."/>
            <person name="Submissions S."/>
        </authorList>
    </citation>
    <scope>NUCLEOTIDE SEQUENCE [LARGE SCALE GENOMIC DNA]</scope>
    <source>
        <strain evidence="3 5">LMG 18378</strain>
    </source>
</reference>
<organism evidence="2 4">
    <name type="scientific">Pseudomonas citronellolis</name>
    <dbReference type="NCBI Taxonomy" id="53408"/>
    <lineage>
        <taxon>Bacteria</taxon>
        <taxon>Pseudomonadati</taxon>
        <taxon>Pseudomonadota</taxon>
        <taxon>Gammaproteobacteria</taxon>
        <taxon>Pseudomonadales</taxon>
        <taxon>Pseudomonadaceae</taxon>
        <taxon>Pseudomonas</taxon>
    </lineage>
</organism>
<dbReference type="EMBL" id="CP015878">
    <property type="protein sequence ID" value="ANI13099.1"/>
    <property type="molecule type" value="Genomic_DNA"/>
</dbReference>
<evidence type="ECO:0000313" key="3">
    <source>
        <dbReference type="EMBL" id="SFD65182.1"/>
    </source>
</evidence>
<dbReference type="AlphaFoldDB" id="A0A1A9K6K7"/>